<keyword evidence="3" id="KW-0560">Oxidoreductase</keyword>
<name>A0A9N9MKQ1_9CUCU</name>
<dbReference type="SUPFAM" id="SSF51430">
    <property type="entry name" value="NAD(P)-linked oxidoreductase"/>
    <property type="match status" value="1"/>
</dbReference>
<feature type="domain" description="NADP-dependent oxidoreductase" evidence="7">
    <location>
        <begin position="4"/>
        <end position="246"/>
    </location>
</feature>
<dbReference type="PROSITE" id="PS00063">
    <property type="entry name" value="ALDOKETO_REDUCTASE_3"/>
    <property type="match status" value="1"/>
</dbReference>
<evidence type="ECO:0000259" key="7">
    <source>
        <dbReference type="Pfam" id="PF00248"/>
    </source>
</evidence>
<feature type="site" description="Lowers pKa of active site Tyr" evidence="6">
    <location>
        <position position="32"/>
    </location>
</feature>
<evidence type="ECO:0000256" key="2">
    <source>
        <dbReference type="ARBA" id="ARBA00022857"/>
    </source>
</evidence>
<dbReference type="AlphaFoldDB" id="A0A9N9MKQ1"/>
<dbReference type="Pfam" id="PF00248">
    <property type="entry name" value="Aldo_ket_red"/>
    <property type="match status" value="1"/>
</dbReference>
<protein>
    <recommendedName>
        <fullName evidence="7">NADP-dependent oxidoreductase domain-containing protein</fullName>
    </recommendedName>
</protein>
<proteinExistence type="inferred from homology"/>
<dbReference type="PANTHER" id="PTHR11732">
    <property type="entry name" value="ALDO/KETO REDUCTASE"/>
    <property type="match status" value="1"/>
</dbReference>
<dbReference type="InterPro" id="IPR018170">
    <property type="entry name" value="Aldo/ket_reductase_CS"/>
</dbReference>
<dbReference type="InterPro" id="IPR036812">
    <property type="entry name" value="NAD(P)_OxRdtase_dom_sf"/>
</dbReference>
<feature type="active site" description="Proton donor" evidence="4">
    <location>
        <position position="3"/>
    </location>
</feature>
<sequence>MLYDNEAEIGAAIREKLAEGAIKREEIFITSKLWCNAMSPKSVEPALKKTLSNFGLDYLDLYLIHWPMAFEASEGGDFYPLSQNGKVKFSNTDYIDTWKAMEVICKKGLTKSIGVSNFTIDQLQRLLQISEIKPVVNQVEYHPYLNQNKLLSFCKANDVLIVAYSPLGSNDRPWAKKSDPLVMEDPRIQTLAQKYQKTPAQIILRYLIQIGLVPIPKSSNKKRIEENIDLFDYALAPQDIEAIDAFETVIRYHCHLETLGHPNYPFCDE</sequence>
<evidence type="ECO:0000313" key="9">
    <source>
        <dbReference type="Proteomes" id="UP001152799"/>
    </source>
</evidence>
<reference evidence="8" key="1">
    <citation type="submission" date="2022-01" db="EMBL/GenBank/DDBJ databases">
        <authorList>
            <person name="King R."/>
        </authorList>
    </citation>
    <scope>NUCLEOTIDE SEQUENCE</scope>
</reference>
<evidence type="ECO:0000256" key="1">
    <source>
        <dbReference type="ARBA" id="ARBA00007905"/>
    </source>
</evidence>
<dbReference type="Proteomes" id="UP001152799">
    <property type="component" value="Chromosome 2"/>
</dbReference>
<dbReference type="PRINTS" id="PR00069">
    <property type="entry name" value="ALDKETRDTASE"/>
</dbReference>
<evidence type="ECO:0000313" key="8">
    <source>
        <dbReference type="EMBL" id="CAG9765114.1"/>
    </source>
</evidence>
<evidence type="ECO:0000256" key="4">
    <source>
        <dbReference type="PIRSR" id="PIRSR000097-1"/>
    </source>
</evidence>
<keyword evidence="9" id="KW-1185">Reference proteome</keyword>
<accession>A0A9N9MKQ1</accession>
<evidence type="ECO:0000256" key="3">
    <source>
        <dbReference type="ARBA" id="ARBA00023002"/>
    </source>
</evidence>
<evidence type="ECO:0000256" key="6">
    <source>
        <dbReference type="PIRSR" id="PIRSR000097-3"/>
    </source>
</evidence>
<dbReference type="InterPro" id="IPR023210">
    <property type="entry name" value="NADP_OxRdtase_dom"/>
</dbReference>
<keyword evidence="2" id="KW-0521">NADP</keyword>
<evidence type="ECO:0000256" key="5">
    <source>
        <dbReference type="PIRSR" id="PIRSR000097-2"/>
    </source>
</evidence>
<feature type="binding site" evidence="5">
    <location>
        <position position="65"/>
    </location>
    <ligand>
        <name>substrate</name>
    </ligand>
</feature>
<dbReference type="Gene3D" id="3.20.20.100">
    <property type="entry name" value="NADP-dependent oxidoreductase domain"/>
    <property type="match status" value="1"/>
</dbReference>
<dbReference type="GO" id="GO:0016491">
    <property type="term" value="F:oxidoreductase activity"/>
    <property type="evidence" value="ECO:0007669"/>
    <property type="project" value="UniProtKB-KW"/>
</dbReference>
<organism evidence="8 9">
    <name type="scientific">Ceutorhynchus assimilis</name>
    <name type="common">cabbage seed weevil</name>
    <dbReference type="NCBI Taxonomy" id="467358"/>
    <lineage>
        <taxon>Eukaryota</taxon>
        <taxon>Metazoa</taxon>
        <taxon>Ecdysozoa</taxon>
        <taxon>Arthropoda</taxon>
        <taxon>Hexapoda</taxon>
        <taxon>Insecta</taxon>
        <taxon>Pterygota</taxon>
        <taxon>Neoptera</taxon>
        <taxon>Endopterygota</taxon>
        <taxon>Coleoptera</taxon>
        <taxon>Polyphaga</taxon>
        <taxon>Cucujiformia</taxon>
        <taxon>Curculionidae</taxon>
        <taxon>Ceutorhynchinae</taxon>
        <taxon>Ceutorhynchus</taxon>
    </lineage>
</organism>
<dbReference type="PIRSF" id="PIRSF000097">
    <property type="entry name" value="AKR"/>
    <property type="match status" value="1"/>
</dbReference>
<dbReference type="EMBL" id="OU892278">
    <property type="protein sequence ID" value="CAG9765114.1"/>
    <property type="molecule type" value="Genomic_DNA"/>
</dbReference>
<comment type="similarity">
    <text evidence="1">Belongs to the aldo/keto reductase family.</text>
</comment>
<dbReference type="PROSITE" id="PS00062">
    <property type="entry name" value="ALDOKETO_REDUCTASE_2"/>
    <property type="match status" value="1"/>
</dbReference>
<dbReference type="OrthoDB" id="416253at2759"/>
<dbReference type="InterPro" id="IPR020471">
    <property type="entry name" value="AKR"/>
</dbReference>
<dbReference type="FunFam" id="3.20.20.100:FF:000006">
    <property type="entry name" value="Aldo-keto reductase family 1 member A1"/>
    <property type="match status" value="1"/>
</dbReference>
<gene>
    <name evidence="8" type="ORF">CEUTPL_LOCUS5730</name>
</gene>